<dbReference type="Pfam" id="PF08971">
    <property type="entry name" value="GlgS"/>
    <property type="match status" value="1"/>
</dbReference>
<proteinExistence type="inferred from homology"/>
<dbReference type="InterPro" id="IPR036295">
    <property type="entry name" value="GlgS_sf"/>
</dbReference>
<dbReference type="Gene3D" id="1.20.970.20">
    <property type="entry name" value="Glycogen synthesis protein GlgS"/>
    <property type="match status" value="1"/>
</dbReference>
<name>A0A2G4ZVG2_9ENTR</name>
<sequence length="80" mass="9666">MTLNSNHNDWRDMLMKRQDINALKNFDFLARSFARMYALGQPVDIDAVTGNMSNEQQAWFRERYDHYRKQAERARVIELR</sequence>
<dbReference type="InterPro" id="IPR015065">
    <property type="entry name" value="GlgS"/>
</dbReference>
<comment type="caution">
    <text evidence="2">The sequence shown here is derived from an EMBL/GenBank/DDBJ whole genome shotgun (WGS) entry which is preliminary data.</text>
</comment>
<dbReference type="GO" id="GO:1902201">
    <property type="term" value="P:negative regulation of bacterial-type flagellum-dependent cell motility"/>
    <property type="evidence" value="ECO:0007669"/>
    <property type="project" value="UniProtKB-UniRule"/>
</dbReference>
<dbReference type="Proteomes" id="UP000229974">
    <property type="component" value="Unassembled WGS sequence"/>
</dbReference>
<evidence type="ECO:0000256" key="1">
    <source>
        <dbReference type="HAMAP-Rule" id="MF_00525"/>
    </source>
</evidence>
<dbReference type="OrthoDB" id="6563429at2"/>
<organism evidence="2 3">
    <name type="scientific">Enterobacter hormaechei</name>
    <dbReference type="NCBI Taxonomy" id="158836"/>
    <lineage>
        <taxon>Bacteria</taxon>
        <taxon>Pseudomonadati</taxon>
        <taxon>Pseudomonadota</taxon>
        <taxon>Gammaproteobacteria</taxon>
        <taxon>Enterobacterales</taxon>
        <taxon>Enterobacteriaceae</taxon>
        <taxon>Enterobacter</taxon>
        <taxon>Enterobacter cloacae complex</taxon>
    </lineage>
</organism>
<dbReference type="HAMAP" id="MF_00525">
    <property type="entry name" value="GlgS"/>
    <property type="match status" value="1"/>
</dbReference>
<comment type="similarity">
    <text evidence="1">Belongs to the GlgS family.</text>
</comment>
<comment type="function">
    <text evidence="1">Major determinant of cell surface composition. Negatively regulates motility, adhesion and synthesis of biofilm exopolysaccharides.</text>
</comment>
<dbReference type="GO" id="GO:1900191">
    <property type="term" value="P:negative regulation of single-species biofilm formation"/>
    <property type="evidence" value="ECO:0007669"/>
    <property type="project" value="UniProtKB-UniRule"/>
</dbReference>
<gene>
    <name evidence="1" type="primary">glgS</name>
    <name evidence="2" type="ORF">B9Q30_07365</name>
</gene>
<dbReference type="NCBIfam" id="NF002793">
    <property type="entry name" value="PRK02922.1"/>
    <property type="match status" value="1"/>
</dbReference>
<dbReference type="AlphaFoldDB" id="A0A2G4ZVG2"/>
<dbReference type="EMBL" id="NEEW01000005">
    <property type="protein sequence ID" value="PJD85730.1"/>
    <property type="molecule type" value="Genomic_DNA"/>
</dbReference>
<reference evidence="2 3" key="1">
    <citation type="journal article" date="2017" name="J. Antimicrob. Chemother.">
        <title>Characterization of the population structure, drug resistance mechanisms and plasmids of the community-associated Enterobacter cloacae complex in China.</title>
        <authorList>
            <person name="Zhou K."/>
            <person name="Yu W."/>
            <person name="Cao X."/>
            <person name="Shen P."/>
            <person name="Lu H."/>
            <person name="Luo Q."/>
            <person name="Rossen J.W.A."/>
            <person name="Xiao Y."/>
        </authorList>
    </citation>
    <scope>NUCLEOTIDE SEQUENCE [LARGE SCALE GENOMIC DNA]</scope>
    <source>
        <strain evidence="2 3">ECC904</strain>
    </source>
</reference>
<evidence type="ECO:0000313" key="3">
    <source>
        <dbReference type="Proteomes" id="UP000229974"/>
    </source>
</evidence>
<dbReference type="STRING" id="299766.BFV68_09160"/>
<evidence type="ECO:0000313" key="2">
    <source>
        <dbReference type="EMBL" id="PJD85730.1"/>
    </source>
</evidence>
<accession>A0A2G4ZVG2</accession>
<dbReference type="SUPFAM" id="SSF109747">
    <property type="entry name" value="Glycogen synthesis protein GlgS"/>
    <property type="match status" value="1"/>
</dbReference>
<protein>
    <recommendedName>
        <fullName evidence="1">Surface composition regulator</fullName>
    </recommendedName>
</protein>